<feature type="region of interest" description="Disordered" evidence="1">
    <location>
        <begin position="805"/>
        <end position="844"/>
    </location>
</feature>
<sequence>MKDKMANPGNKGKGKENSRPNPNGAKTAQDPSRMAPAPNATSSNGELVLAQQQHAQAPRSATFAGQASQPSGVVVAAKDIPSASLLLPVASHHNPIYHKPRFGQQRRHDTRNVVFSGAPAFDDCRRPSKQLPDGHELCKNRDKIGNGMENYADCPCPRCETKSRSVYVRRINPNISNDEKIHFLRQCFRQLGEIQFIKYFENVFEGENNWTAAMVTFTSADVPPHAVRMFNHAVLHPLSPTGLTVKHPWYSKHHVHVNVYVRQDRRFPTMPMARHPFYVQAPLGQMPQRDQHQSNQQQRGQPSRALRSTAAIEARNPEQVVVQHNKGRQQLPRVMVNRATGSPEHVVSRSPSDPFLARDYKTTGPVEQQSHPSRPMLPNKPPPPNPHSGPSRPLPRRLQGAPYPGPGPHPLCPEPAPYGGPPMSTHPGSHPGTHPGPPPPAHHPFAPGPAPGMSPPAFPQPINESPRFASHYDEQMFGNTGPQAPFQGPPAIARSASRPHPADGHYDQAPVAHGSIDPRCPPHTHLLGPHMEHPIPMSMPPYGFPPPLIYPEPMQAGGSPPSMPTIPRQLSDQQSHDSLRPPTVSAHIFYLTPNGPTGPYLVQVPAPAHLLPHPGFPCPRGPEPQMLPPQTGEGAGMHQEHQRALQQRPSVATMPPPLAMPNPAICTMPGIMEAEEGREVTHPSETASKGLEVTTQDQADMRKEKPPGKPYPGVDGTAAERPATIIAENQHEDSLQVTAQEFAPESLGGPSHGGSAGHTASNSSASSRSHLPSQDVRLEPNFIEERNGTVIRRHYQHHNRLPVAWESHAPDGSTSLEHQAASADHQSAQRFTSPPVPPPCPSSLEIHQEVRHNPMYQDASLIPQVDNEDTQLSNKTKKPKKKYKHGSNSRSATPVPQEGTQPGVAAGTPAQEASAVGETGQNKGRNPSKLAQSSTIGGVAAGSSSKPVLGTIAQPTGENNTVAVIEKEISGKSALGGALRVGKQRGKGVAQLENLFRPDEQITAHGHEIAHHTIPTAARAMRAGESIQPDINSLGQATNIHGSFKGLSRTFDPWPRGPSPPKVTVQSPGTVENMLSENLRVKNSSQRPSATSQHTSE</sequence>
<feature type="compositionally biased region" description="Pro residues" evidence="1">
    <location>
        <begin position="378"/>
        <end position="387"/>
    </location>
</feature>
<organism evidence="2 3">
    <name type="scientific">Echria macrotheca</name>
    <dbReference type="NCBI Taxonomy" id="438768"/>
    <lineage>
        <taxon>Eukaryota</taxon>
        <taxon>Fungi</taxon>
        <taxon>Dikarya</taxon>
        <taxon>Ascomycota</taxon>
        <taxon>Pezizomycotina</taxon>
        <taxon>Sordariomycetes</taxon>
        <taxon>Sordariomycetidae</taxon>
        <taxon>Sordariales</taxon>
        <taxon>Schizotheciaceae</taxon>
        <taxon>Echria</taxon>
    </lineage>
</organism>
<feature type="region of interest" description="Disordered" evidence="1">
    <location>
        <begin position="50"/>
        <end position="69"/>
    </location>
</feature>
<dbReference type="Proteomes" id="UP001239445">
    <property type="component" value="Unassembled WGS sequence"/>
</dbReference>
<feature type="region of interest" description="Disordered" evidence="1">
    <location>
        <begin position="862"/>
        <end position="954"/>
    </location>
</feature>
<dbReference type="SUPFAM" id="SSF54928">
    <property type="entry name" value="RNA-binding domain, RBD"/>
    <property type="match status" value="1"/>
</dbReference>
<feature type="compositionally biased region" description="Polar residues" evidence="1">
    <location>
        <begin position="683"/>
        <end position="698"/>
    </location>
</feature>
<reference evidence="2" key="1">
    <citation type="submission" date="2023-06" db="EMBL/GenBank/DDBJ databases">
        <title>Genome-scale phylogeny and comparative genomics of the fungal order Sordariales.</title>
        <authorList>
            <consortium name="Lawrence Berkeley National Laboratory"/>
            <person name="Hensen N."/>
            <person name="Bonometti L."/>
            <person name="Westerberg I."/>
            <person name="Brannstrom I.O."/>
            <person name="Guillou S."/>
            <person name="Cros-Aarteil S."/>
            <person name="Calhoun S."/>
            <person name="Haridas S."/>
            <person name="Kuo A."/>
            <person name="Mondo S."/>
            <person name="Pangilinan J."/>
            <person name="Riley R."/>
            <person name="Labutti K."/>
            <person name="Andreopoulos B."/>
            <person name="Lipzen A."/>
            <person name="Chen C."/>
            <person name="Yanf M."/>
            <person name="Daum C."/>
            <person name="Ng V."/>
            <person name="Clum A."/>
            <person name="Steindorff A."/>
            <person name="Ohm R."/>
            <person name="Martin F."/>
            <person name="Silar P."/>
            <person name="Natvig D."/>
            <person name="Lalanne C."/>
            <person name="Gautier V."/>
            <person name="Ament-Velasquez S.L."/>
            <person name="Kruys A."/>
            <person name="Hutchinson M.I."/>
            <person name="Powell A.J."/>
            <person name="Barry K."/>
            <person name="Miller A.N."/>
            <person name="Grigoriev I.V."/>
            <person name="Debuchy R."/>
            <person name="Gladieux P."/>
            <person name="Thoren M.H."/>
            <person name="Johannesson H."/>
        </authorList>
    </citation>
    <scope>NUCLEOTIDE SEQUENCE</scope>
    <source>
        <strain evidence="2">PSN4</strain>
    </source>
</reference>
<comment type="caution">
    <text evidence="2">The sequence shown here is derived from an EMBL/GenBank/DDBJ whole genome shotgun (WGS) entry which is preliminary data.</text>
</comment>
<evidence type="ECO:0000256" key="1">
    <source>
        <dbReference type="SAM" id="MobiDB-lite"/>
    </source>
</evidence>
<evidence type="ECO:0000313" key="3">
    <source>
        <dbReference type="Proteomes" id="UP001239445"/>
    </source>
</evidence>
<feature type="compositionally biased region" description="Polar residues" evidence="1">
    <location>
        <begin position="19"/>
        <end position="30"/>
    </location>
</feature>
<feature type="compositionally biased region" description="Polar residues" evidence="1">
    <location>
        <begin position="888"/>
        <end position="900"/>
    </location>
</feature>
<feature type="region of interest" description="Disordered" evidence="1">
    <location>
        <begin position="676"/>
        <end position="717"/>
    </location>
</feature>
<name>A0AAJ0B4I3_9PEZI</name>
<feature type="compositionally biased region" description="Pro residues" evidence="1">
    <location>
        <begin position="434"/>
        <end position="459"/>
    </location>
</feature>
<feature type="compositionally biased region" description="Polar residues" evidence="1">
    <location>
        <begin position="919"/>
        <end position="946"/>
    </location>
</feature>
<evidence type="ECO:0000313" key="2">
    <source>
        <dbReference type="EMBL" id="KAK1750243.1"/>
    </source>
</evidence>
<protein>
    <recommendedName>
        <fullName evidence="4">RRM domain-containing protein</fullName>
    </recommendedName>
</protein>
<feature type="compositionally biased region" description="Pro residues" evidence="1">
    <location>
        <begin position="403"/>
        <end position="420"/>
    </location>
</feature>
<feature type="region of interest" description="Disordered" evidence="1">
    <location>
        <begin position="286"/>
        <end position="515"/>
    </location>
</feature>
<feature type="region of interest" description="Disordered" evidence="1">
    <location>
        <begin position="1"/>
        <end position="44"/>
    </location>
</feature>
<dbReference type="InterPro" id="IPR035979">
    <property type="entry name" value="RBD_domain_sf"/>
</dbReference>
<evidence type="ECO:0008006" key="4">
    <source>
        <dbReference type="Google" id="ProtNLM"/>
    </source>
</evidence>
<dbReference type="GO" id="GO:0003676">
    <property type="term" value="F:nucleic acid binding"/>
    <property type="evidence" value="ECO:0007669"/>
    <property type="project" value="InterPro"/>
</dbReference>
<accession>A0AAJ0B4I3</accession>
<keyword evidence="3" id="KW-1185">Reference proteome</keyword>
<gene>
    <name evidence="2" type="ORF">QBC47DRAFT_122663</name>
</gene>
<feature type="compositionally biased region" description="Low complexity" evidence="1">
    <location>
        <begin position="757"/>
        <end position="773"/>
    </location>
</feature>
<proteinExistence type="predicted"/>
<feature type="compositionally biased region" description="Basic residues" evidence="1">
    <location>
        <begin position="875"/>
        <end position="887"/>
    </location>
</feature>
<feature type="compositionally biased region" description="Low complexity" evidence="1">
    <location>
        <begin position="818"/>
        <end position="829"/>
    </location>
</feature>
<dbReference type="AlphaFoldDB" id="A0AAJ0B4I3"/>
<feature type="region of interest" description="Disordered" evidence="1">
    <location>
        <begin position="744"/>
        <end position="782"/>
    </location>
</feature>
<feature type="region of interest" description="Disordered" evidence="1">
    <location>
        <begin position="1078"/>
        <end position="1097"/>
    </location>
</feature>
<dbReference type="EMBL" id="MU839848">
    <property type="protein sequence ID" value="KAK1750243.1"/>
    <property type="molecule type" value="Genomic_DNA"/>
</dbReference>